<evidence type="ECO:0000313" key="2">
    <source>
        <dbReference type="EMBL" id="KAA8496317.1"/>
    </source>
</evidence>
<feature type="compositionally biased region" description="Basic and acidic residues" evidence="1">
    <location>
        <begin position="90"/>
        <end position="117"/>
    </location>
</feature>
<feature type="compositionally biased region" description="Basic and acidic residues" evidence="1">
    <location>
        <begin position="125"/>
        <end position="150"/>
    </location>
</feature>
<gene>
    <name evidence="2" type="ORF">FVE85_0046</name>
</gene>
<dbReference type="EMBL" id="VRMN01000002">
    <property type="protein sequence ID" value="KAA8496317.1"/>
    <property type="molecule type" value="Genomic_DNA"/>
</dbReference>
<organism evidence="2 3">
    <name type="scientific">Porphyridium purpureum</name>
    <name type="common">Red alga</name>
    <name type="synonym">Porphyridium cruentum</name>
    <dbReference type="NCBI Taxonomy" id="35688"/>
    <lineage>
        <taxon>Eukaryota</taxon>
        <taxon>Rhodophyta</taxon>
        <taxon>Bangiophyceae</taxon>
        <taxon>Porphyridiales</taxon>
        <taxon>Porphyridiaceae</taxon>
        <taxon>Porphyridium</taxon>
    </lineage>
</organism>
<keyword evidence="3" id="KW-1185">Reference proteome</keyword>
<dbReference type="AlphaFoldDB" id="A0A5J4Z0W4"/>
<reference evidence="3" key="1">
    <citation type="journal article" date="2019" name="Nat. Commun.">
        <title>Expansion of phycobilisome linker gene families in mesophilic red algae.</title>
        <authorList>
            <person name="Lee J."/>
            <person name="Kim D."/>
            <person name="Bhattacharya D."/>
            <person name="Yoon H.S."/>
        </authorList>
    </citation>
    <scope>NUCLEOTIDE SEQUENCE [LARGE SCALE GENOMIC DNA]</scope>
    <source>
        <strain evidence="3">CCMP 1328</strain>
    </source>
</reference>
<evidence type="ECO:0000313" key="3">
    <source>
        <dbReference type="Proteomes" id="UP000324585"/>
    </source>
</evidence>
<sequence>MGSVQGARGVIHSLLYSVVERLDDCAARLDRMRATVGRHLEMLGDSDETDHVRADEEALAQREAHSQVPAEEESERTRSNSPMRRRKLRKVGEAGRVRVDGGERMNRVRVEESERAKRAEKRTRVKDGNSTKRVRDDGKDQSVRRARDEGDARRLDALRSAIEAITSGDAKHLKMYIPCRTLDVVCKAEQQIWWPANVVVDERQIPASVKRLREQIRARVGEEVALAAVRYYPVTRREWGIVRVVPEKFIPIEVFKQNAFAVQRYHIWDSIPAAMSEAFSEAFLSTCEERDDGYALARDVISSARLPGASEVRRNISDHAHSHVDLEHRVHDLNTYHSQFSSSSSEH</sequence>
<accession>A0A5J4Z0W4</accession>
<evidence type="ECO:0000256" key="1">
    <source>
        <dbReference type="SAM" id="MobiDB-lite"/>
    </source>
</evidence>
<protein>
    <submittedName>
        <fullName evidence="2">Uncharacterized protein</fullName>
    </submittedName>
</protein>
<proteinExistence type="predicted"/>
<feature type="region of interest" description="Disordered" evidence="1">
    <location>
        <begin position="59"/>
        <end position="150"/>
    </location>
</feature>
<comment type="caution">
    <text evidence="2">The sequence shown here is derived from an EMBL/GenBank/DDBJ whole genome shotgun (WGS) entry which is preliminary data.</text>
</comment>
<name>A0A5J4Z0W4_PORPP</name>
<dbReference type="Proteomes" id="UP000324585">
    <property type="component" value="Unassembled WGS sequence"/>
</dbReference>